<dbReference type="InterPro" id="IPR009057">
    <property type="entry name" value="Homeodomain-like_sf"/>
</dbReference>
<keyword evidence="8" id="KW-1185">Reference proteome</keyword>
<accession>A0ABP4PRE0</accession>
<dbReference type="SUPFAM" id="SSF48498">
    <property type="entry name" value="Tetracyclin repressor-like, C-terminal domain"/>
    <property type="match status" value="1"/>
</dbReference>
<sequence>MAEPTLDRLLDAFATITAERGLEQATMREVAAAAGVSVGTVQYYCRTKDEMLLLAFKHIIDRITTRAAGVEHTGPVGSVLKQIVLEFLPLDELRQRESRVYLAFAARAAVTPALTGYQHSLLADLRDQCARAYVLAKERGESVTDFDPVLASIQTAALVDGLVLQLLSDPDGLSITSAVEAVDAHLRRYVDLG</sequence>
<keyword evidence="3 5" id="KW-0238">DNA-binding</keyword>
<feature type="domain" description="HTH tetR-type" evidence="6">
    <location>
        <begin position="3"/>
        <end position="63"/>
    </location>
</feature>
<dbReference type="InterPro" id="IPR001647">
    <property type="entry name" value="HTH_TetR"/>
</dbReference>
<dbReference type="PANTHER" id="PTHR30055:SF234">
    <property type="entry name" value="HTH-TYPE TRANSCRIPTIONAL REGULATOR BETI"/>
    <property type="match status" value="1"/>
</dbReference>
<protein>
    <submittedName>
        <fullName evidence="7">TetR/AcrR family transcriptional regulator</fullName>
    </submittedName>
</protein>
<keyword evidence="4" id="KW-0804">Transcription</keyword>
<dbReference type="InterPro" id="IPR036271">
    <property type="entry name" value="Tet_transcr_reg_TetR-rel_C_sf"/>
</dbReference>
<dbReference type="Pfam" id="PF00440">
    <property type="entry name" value="TetR_N"/>
    <property type="match status" value="1"/>
</dbReference>
<dbReference type="PROSITE" id="PS50977">
    <property type="entry name" value="HTH_TETR_2"/>
    <property type="match status" value="1"/>
</dbReference>
<comment type="caution">
    <text evidence="7">The sequence shown here is derived from an EMBL/GenBank/DDBJ whole genome shotgun (WGS) entry which is preliminary data.</text>
</comment>
<organism evidence="7 8">
    <name type="scientific">Kribbella karoonensis</name>
    <dbReference type="NCBI Taxonomy" id="324851"/>
    <lineage>
        <taxon>Bacteria</taxon>
        <taxon>Bacillati</taxon>
        <taxon>Actinomycetota</taxon>
        <taxon>Actinomycetes</taxon>
        <taxon>Propionibacteriales</taxon>
        <taxon>Kribbellaceae</taxon>
        <taxon>Kribbella</taxon>
    </lineage>
</organism>
<dbReference type="EMBL" id="BAAAND010000006">
    <property type="protein sequence ID" value="GAA1584015.1"/>
    <property type="molecule type" value="Genomic_DNA"/>
</dbReference>
<evidence type="ECO:0000256" key="4">
    <source>
        <dbReference type="ARBA" id="ARBA00023163"/>
    </source>
</evidence>
<dbReference type="InterPro" id="IPR039538">
    <property type="entry name" value="BetI_C"/>
</dbReference>
<evidence type="ECO:0000256" key="2">
    <source>
        <dbReference type="ARBA" id="ARBA00023015"/>
    </source>
</evidence>
<dbReference type="RefSeq" id="WP_344191681.1">
    <property type="nucleotide sequence ID" value="NZ_BAAAND010000006.1"/>
</dbReference>
<gene>
    <name evidence="7" type="ORF">GCM10009742_31500</name>
</gene>
<evidence type="ECO:0000313" key="7">
    <source>
        <dbReference type="EMBL" id="GAA1584015.1"/>
    </source>
</evidence>
<dbReference type="Gene3D" id="1.10.357.10">
    <property type="entry name" value="Tetracycline Repressor, domain 2"/>
    <property type="match status" value="1"/>
</dbReference>
<proteinExistence type="predicted"/>
<name>A0ABP4PRE0_9ACTN</name>
<dbReference type="PANTHER" id="PTHR30055">
    <property type="entry name" value="HTH-TYPE TRANSCRIPTIONAL REGULATOR RUTR"/>
    <property type="match status" value="1"/>
</dbReference>
<dbReference type="SUPFAM" id="SSF46689">
    <property type="entry name" value="Homeodomain-like"/>
    <property type="match status" value="1"/>
</dbReference>
<evidence type="ECO:0000256" key="1">
    <source>
        <dbReference type="ARBA" id="ARBA00022491"/>
    </source>
</evidence>
<evidence type="ECO:0000256" key="3">
    <source>
        <dbReference type="ARBA" id="ARBA00023125"/>
    </source>
</evidence>
<evidence type="ECO:0000313" key="8">
    <source>
        <dbReference type="Proteomes" id="UP001500190"/>
    </source>
</evidence>
<feature type="DNA-binding region" description="H-T-H motif" evidence="5">
    <location>
        <begin position="26"/>
        <end position="45"/>
    </location>
</feature>
<dbReference type="Pfam" id="PF13977">
    <property type="entry name" value="TetR_C_6"/>
    <property type="match status" value="1"/>
</dbReference>
<dbReference type="Proteomes" id="UP001500190">
    <property type="component" value="Unassembled WGS sequence"/>
</dbReference>
<keyword evidence="1" id="KW-0678">Repressor</keyword>
<keyword evidence="2" id="KW-0805">Transcription regulation</keyword>
<evidence type="ECO:0000256" key="5">
    <source>
        <dbReference type="PROSITE-ProRule" id="PRU00335"/>
    </source>
</evidence>
<reference evidence="8" key="1">
    <citation type="journal article" date="2019" name="Int. J. Syst. Evol. Microbiol.">
        <title>The Global Catalogue of Microorganisms (GCM) 10K type strain sequencing project: providing services to taxonomists for standard genome sequencing and annotation.</title>
        <authorList>
            <consortium name="The Broad Institute Genomics Platform"/>
            <consortium name="The Broad Institute Genome Sequencing Center for Infectious Disease"/>
            <person name="Wu L."/>
            <person name="Ma J."/>
        </authorList>
    </citation>
    <scope>NUCLEOTIDE SEQUENCE [LARGE SCALE GENOMIC DNA]</scope>
    <source>
        <strain evidence="8">JCM 14304</strain>
    </source>
</reference>
<dbReference type="InterPro" id="IPR050109">
    <property type="entry name" value="HTH-type_TetR-like_transc_reg"/>
</dbReference>
<evidence type="ECO:0000259" key="6">
    <source>
        <dbReference type="PROSITE" id="PS50977"/>
    </source>
</evidence>